<feature type="transmembrane region" description="Helical" evidence="7">
    <location>
        <begin position="115"/>
        <end position="134"/>
    </location>
</feature>
<dbReference type="EMBL" id="LJSK01000320">
    <property type="protein sequence ID" value="KPI83828.1"/>
    <property type="molecule type" value="Genomic_DNA"/>
</dbReference>
<comment type="caution">
    <text evidence="8">The sequence shown here is derived from an EMBL/GenBank/DDBJ whole genome shotgun (WGS) entry which is preliminary data.</text>
</comment>
<dbReference type="Pfam" id="PF04178">
    <property type="entry name" value="Got1"/>
    <property type="match status" value="1"/>
</dbReference>
<organism evidence="8 9">
    <name type="scientific">Leptomonas seymouri</name>
    <dbReference type="NCBI Taxonomy" id="5684"/>
    <lineage>
        <taxon>Eukaryota</taxon>
        <taxon>Discoba</taxon>
        <taxon>Euglenozoa</taxon>
        <taxon>Kinetoplastea</taxon>
        <taxon>Metakinetoplastina</taxon>
        <taxon>Trypanosomatida</taxon>
        <taxon>Trypanosomatidae</taxon>
        <taxon>Leishmaniinae</taxon>
        <taxon>Leptomonas</taxon>
    </lineage>
</organism>
<dbReference type="InterPro" id="IPR007305">
    <property type="entry name" value="Vesicle_transpt_Got1/SFT2"/>
</dbReference>
<accession>A0A0N1II89</accession>
<feature type="transmembrane region" description="Helical" evidence="7">
    <location>
        <begin position="12"/>
        <end position="33"/>
    </location>
</feature>
<sequence>MDSLYNWSDATKIGVALTGLGVFFSVMGVAMFLDSILLTMGNVFFVAGVAMVMGPTRCRTFFFARRRASGCFFVGMVLVLLRWCFVGLCIEGFGALNLFGNFFPMIARVLESMPIIGPIVLSYPFQQVLSFLHLGSGRNARNV</sequence>
<dbReference type="InterPro" id="IPR045176">
    <property type="entry name" value="Got1"/>
</dbReference>
<dbReference type="GO" id="GO:0042147">
    <property type="term" value="P:retrograde transport, endosome to Golgi"/>
    <property type="evidence" value="ECO:0007669"/>
    <property type="project" value="InterPro"/>
</dbReference>
<name>A0A0N1II89_LEPSE</name>
<dbReference type="AlphaFoldDB" id="A0A0N1II89"/>
<evidence type="ECO:0000256" key="4">
    <source>
        <dbReference type="ARBA" id="ARBA00023034"/>
    </source>
</evidence>
<reference evidence="8 9" key="1">
    <citation type="journal article" date="2015" name="PLoS Pathog.">
        <title>Leptomonas seymouri: Adaptations to the Dixenous Life Cycle Analyzed by Genome Sequencing, Transcriptome Profiling and Co-infection with Leishmania donovani.</title>
        <authorList>
            <person name="Kraeva N."/>
            <person name="Butenko A."/>
            <person name="Hlavacova J."/>
            <person name="Kostygov A."/>
            <person name="Myskova J."/>
            <person name="Grybchuk D."/>
            <person name="Lestinova T."/>
            <person name="Votypka J."/>
            <person name="Volf P."/>
            <person name="Opperdoes F."/>
            <person name="Flegontov P."/>
            <person name="Lukes J."/>
            <person name="Yurchenko V."/>
        </authorList>
    </citation>
    <scope>NUCLEOTIDE SEQUENCE [LARGE SCALE GENOMIC DNA]</scope>
    <source>
        <strain evidence="8 9">ATCC 30220</strain>
    </source>
</reference>
<evidence type="ECO:0000256" key="5">
    <source>
        <dbReference type="ARBA" id="ARBA00023136"/>
    </source>
</evidence>
<comment type="similarity">
    <text evidence="6">Belongs to the GOT1 family.</text>
</comment>
<evidence type="ECO:0000256" key="3">
    <source>
        <dbReference type="ARBA" id="ARBA00022989"/>
    </source>
</evidence>
<dbReference type="PANTHER" id="PTHR21493">
    <property type="entry name" value="CGI-141-RELATED/LIPASE CONTAINING PROTEIN"/>
    <property type="match status" value="1"/>
</dbReference>
<dbReference type="PANTHER" id="PTHR21493:SF9">
    <property type="entry name" value="GOLGI TRANSPORT PROTEIN 1-RELATED"/>
    <property type="match status" value="1"/>
</dbReference>
<dbReference type="OMA" id="MWLTDAQ"/>
<dbReference type="Proteomes" id="UP000038009">
    <property type="component" value="Unassembled WGS sequence"/>
</dbReference>
<keyword evidence="9" id="KW-1185">Reference proteome</keyword>
<dbReference type="GO" id="GO:0006888">
    <property type="term" value="P:endoplasmic reticulum to Golgi vesicle-mediated transport"/>
    <property type="evidence" value="ECO:0007669"/>
    <property type="project" value="InterPro"/>
</dbReference>
<evidence type="ECO:0000256" key="2">
    <source>
        <dbReference type="ARBA" id="ARBA00022692"/>
    </source>
</evidence>
<evidence type="ECO:0000256" key="1">
    <source>
        <dbReference type="ARBA" id="ARBA00004653"/>
    </source>
</evidence>
<protein>
    <submittedName>
        <fullName evidence="8">Uncharacterized protein</fullName>
    </submittedName>
</protein>
<dbReference type="GO" id="GO:0000139">
    <property type="term" value="C:Golgi membrane"/>
    <property type="evidence" value="ECO:0007669"/>
    <property type="project" value="UniProtKB-SubCell"/>
</dbReference>
<dbReference type="VEuPathDB" id="TriTrypDB:Lsey_0320_0080"/>
<dbReference type="OrthoDB" id="204784at2759"/>
<proteinExistence type="inferred from homology"/>
<dbReference type="GO" id="GO:0005829">
    <property type="term" value="C:cytosol"/>
    <property type="evidence" value="ECO:0007669"/>
    <property type="project" value="GOC"/>
</dbReference>
<keyword evidence="2 7" id="KW-0812">Transmembrane</keyword>
<keyword evidence="3 7" id="KW-1133">Transmembrane helix</keyword>
<keyword evidence="5 7" id="KW-0472">Membrane</keyword>
<keyword evidence="4" id="KW-0333">Golgi apparatus</keyword>
<feature type="transmembrane region" description="Helical" evidence="7">
    <location>
        <begin position="70"/>
        <end position="95"/>
    </location>
</feature>
<evidence type="ECO:0000256" key="7">
    <source>
        <dbReference type="SAM" id="Phobius"/>
    </source>
</evidence>
<gene>
    <name evidence="8" type="ORF">ABL78_7133</name>
</gene>
<evidence type="ECO:0000256" key="6">
    <source>
        <dbReference type="ARBA" id="ARBA00025799"/>
    </source>
</evidence>
<evidence type="ECO:0000313" key="9">
    <source>
        <dbReference type="Proteomes" id="UP000038009"/>
    </source>
</evidence>
<comment type="subcellular location">
    <subcellularLocation>
        <location evidence="1">Golgi apparatus membrane</location>
        <topology evidence="1">Multi-pass membrane protein</topology>
    </subcellularLocation>
</comment>
<evidence type="ECO:0000313" key="8">
    <source>
        <dbReference type="EMBL" id="KPI83828.1"/>
    </source>
</evidence>
<feature type="transmembrane region" description="Helical" evidence="7">
    <location>
        <begin position="39"/>
        <end position="58"/>
    </location>
</feature>